<protein>
    <submittedName>
        <fullName evidence="1">Putative DCC family thiol-disulfide oxidoreductase YuxK</fullName>
    </submittedName>
</protein>
<dbReference type="Pfam" id="PF04134">
    <property type="entry name" value="DCC1-like"/>
    <property type="match status" value="1"/>
</dbReference>
<reference evidence="1 2" key="1">
    <citation type="submission" date="2019-03" db="EMBL/GenBank/DDBJ databases">
        <title>Genomic Encyclopedia of Type Strains, Phase IV (KMG-IV): sequencing the most valuable type-strain genomes for metagenomic binning, comparative biology and taxonomic classification.</title>
        <authorList>
            <person name="Goeker M."/>
        </authorList>
    </citation>
    <scope>NUCLEOTIDE SEQUENCE [LARGE SCALE GENOMIC DNA]</scope>
    <source>
        <strain evidence="1 2">DSM 100059</strain>
    </source>
</reference>
<sequence>MEQGPLLLFDGVCNLCNRSVQFVIRHDKGKIFLFAPLQGESAKKILTELGIKETLPEQGGSVFLVDRGKLYSRSDAVLETLWILGWRWTAVAKVLPRGLRDWVYDWIARNRYRWFGKREACMIPTPALRARFLP</sequence>
<evidence type="ECO:0000313" key="2">
    <source>
        <dbReference type="Proteomes" id="UP000294498"/>
    </source>
</evidence>
<dbReference type="InterPro" id="IPR007263">
    <property type="entry name" value="DCC1-like"/>
</dbReference>
<dbReference type="PANTHER" id="PTHR33639:SF2">
    <property type="entry name" value="DUF393 DOMAIN-CONTAINING PROTEIN"/>
    <property type="match status" value="1"/>
</dbReference>
<organism evidence="1 2">
    <name type="scientific">Dinghuibacter silviterrae</name>
    <dbReference type="NCBI Taxonomy" id="1539049"/>
    <lineage>
        <taxon>Bacteria</taxon>
        <taxon>Pseudomonadati</taxon>
        <taxon>Bacteroidota</taxon>
        <taxon>Chitinophagia</taxon>
        <taxon>Chitinophagales</taxon>
        <taxon>Chitinophagaceae</taxon>
        <taxon>Dinghuibacter</taxon>
    </lineage>
</organism>
<dbReference type="PANTHER" id="PTHR33639">
    <property type="entry name" value="THIOL-DISULFIDE OXIDOREDUCTASE DCC"/>
    <property type="match status" value="1"/>
</dbReference>
<dbReference type="InterPro" id="IPR052927">
    <property type="entry name" value="DCC_oxidoreductase"/>
</dbReference>
<dbReference type="GO" id="GO:0015035">
    <property type="term" value="F:protein-disulfide reductase activity"/>
    <property type="evidence" value="ECO:0007669"/>
    <property type="project" value="InterPro"/>
</dbReference>
<gene>
    <name evidence="1" type="ORF">EDB95_1671</name>
</gene>
<dbReference type="RefSeq" id="WP_133992497.1">
    <property type="nucleotide sequence ID" value="NZ_SODV01000001.1"/>
</dbReference>
<dbReference type="Proteomes" id="UP000294498">
    <property type="component" value="Unassembled WGS sequence"/>
</dbReference>
<comment type="caution">
    <text evidence="1">The sequence shown here is derived from an EMBL/GenBank/DDBJ whole genome shotgun (WGS) entry which is preliminary data.</text>
</comment>
<dbReference type="OrthoDB" id="9785438at2"/>
<name>A0A4R8DTA1_9BACT</name>
<keyword evidence="2" id="KW-1185">Reference proteome</keyword>
<proteinExistence type="predicted"/>
<dbReference type="EMBL" id="SODV01000001">
    <property type="protein sequence ID" value="TDX00645.1"/>
    <property type="molecule type" value="Genomic_DNA"/>
</dbReference>
<evidence type="ECO:0000313" key="1">
    <source>
        <dbReference type="EMBL" id="TDX00645.1"/>
    </source>
</evidence>
<dbReference type="AlphaFoldDB" id="A0A4R8DTA1"/>
<accession>A0A4R8DTA1</accession>